<organism evidence="3 4">
    <name type="scientific">Clostridium perfringens (strain ATCC 13124 / DSM 756 / JCM 1290 / NCIMB 6125 / NCTC 8237 / Type A)</name>
    <dbReference type="NCBI Taxonomy" id="195103"/>
    <lineage>
        <taxon>Bacteria</taxon>
        <taxon>Bacillati</taxon>
        <taxon>Bacillota</taxon>
        <taxon>Clostridia</taxon>
        <taxon>Eubacteriales</taxon>
        <taxon>Clostridiaceae</taxon>
        <taxon>Clostridium</taxon>
    </lineage>
</organism>
<dbReference type="Gene3D" id="3.40.50.300">
    <property type="entry name" value="P-loop containing nucleotide triphosphate hydrolases"/>
    <property type="match status" value="1"/>
</dbReference>
<dbReference type="SUPFAM" id="SSF52540">
    <property type="entry name" value="P-loop containing nucleoside triphosphate hydrolases"/>
    <property type="match status" value="1"/>
</dbReference>
<dbReference type="CDD" id="cd01520">
    <property type="entry name" value="RHOD_YbbB"/>
    <property type="match status" value="1"/>
</dbReference>
<gene>
    <name evidence="3" type="primary">ybbB</name>
    <name evidence="3" type="ordered locus">CPF_2327</name>
</gene>
<dbReference type="RefSeq" id="WP_003454987.1">
    <property type="nucleotide sequence ID" value="NC_008261.1"/>
</dbReference>
<reference evidence="3 4" key="1">
    <citation type="journal article" date="2006" name="Genome Res.">
        <title>Skewed genomic variability in strains of the toxigenic bacterial pathogen, Clostridium perfringens.</title>
        <authorList>
            <person name="Myers G.S."/>
            <person name="Rasko D.A."/>
            <person name="Cheung J.K."/>
            <person name="Ravel J."/>
            <person name="Seshadri R."/>
            <person name="Deboy R.T."/>
            <person name="Ren Q."/>
            <person name="Varga J."/>
            <person name="Awad M.M."/>
            <person name="Brinkac L.M."/>
            <person name="Daugherty S.C."/>
            <person name="Haft D.H."/>
            <person name="Dodson R.J."/>
            <person name="Madupu R."/>
            <person name="Nelson W.C."/>
            <person name="Rosovitz M.J."/>
            <person name="Sullivan S.A."/>
            <person name="Khouri H."/>
            <person name="Dimitrov G.I."/>
            <person name="Watkins K.L."/>
            <person name="Mulligan S."/>
            <person name="Benton J."/>
            <person name="Radune D."/>
            <person name="Fisher D.J."/>
            <person name="Atkins H.S."/>
            <person name="Hiscox T."/>
            <person name="Jost B.H."/>
            <person name="Billington S.J."/>
            <person name="Songer J.G."/>
            <person name="McClane B.A."/>
            <person name="Titball R.W."/>
            <person name="Rood J.I."/>
            <person name="Melville S.B."/>
            <person name="Paulsen I.T."/>
        </authorList>
    </citation>
    <scope>NUCLEOTIDE SEQUENCE [LARGE SCALE GENOMIC DNA]</scope>
    <source>
        <strain evidence="4">ATCC 13124 / DSM 756 / JCM 1290 / NCIMB 6125 / NCTC 8237 / S 107 / Type A</strain>
    </source>
</reference>
<dbReference type="Proteomes" id="UP000001823">
    <property type="component" value="Chromosome"/>
</dbReference>
<dbReference type="STRING" id="195103.CPF_2327"/>
<dbReference type="Pfam" id="PF00581">
    <property type="entry name" value="Rhodanese"/>
    <property type="match status" value="1"/>
</dbReference>
<evidence type="ECO:0000313" key="3">
    <source>
        <dbReference type="EMBL" id="ABG83470.1"/>
    </source>
</evidence>
<evidence type="ECO:0000259" key="2">
    <source>
        <dbReference type="PROSITE" id="PS50206"/>
    </source>
</evidence>
<dbReference type="PROSITE" id="PS50206">
    <property type="entry name" value="RHODANESE_3"/>
    <property type="match status" value="1"/>
</dbReference>
<dbReference type="NCBIfam" id="NF008752">
    <property type="entry name" value="PRK11784.1-4"/>
    <property type="match status" value="1"/>
</dbReference>
<dbReference type="eggNOG" id="COG2603">
    <property type="taxonomic scope" value="Bacteria"/>
</dbReference>
<evidence type="ECO:0000256" key="1">
    <source>
        <dbReference type="ARBA" id="ARBA00023266"/>
    </source>
</evidence>
<keyword evidence="4" id="KW-1185">Reference proteome</keyword>
<name>A0A0H2YSL8_CLOP1</name>
<dbReference type="GO" id="GO:0043828">
    <property type="term" value="F:tRNA 2-selenouridine synthase activity"/>
    <property type="evidence" value="ECO:0007669"/>
    <property type="project" value="InterPro"/>
</dbReference>
<dbReference type="Pfam" id="PF26341">
    <property type="entry name" value="AAA_SelU"/>
    <property type="match status" value="1"/>
</dbReference>
<dbReference type="GO" id="GO:0002098">
    <property type="term" value="P:tRNA wobble uridine modification"/>
    <property type="evidence" value="ECO:0007669"/>
    <property type="project" value="InterPro"/>
</dbReference>
<dbReference type="PANTHER" id="PTHR30401:SF0">
    <property type="entry name" value="TRNA 2-SELENOURIDINE SYNTHASE"/>
    <property type="match status" value="1"/>
</dbReference>
<dbReference type="NCBIfam" id="NF008750">
    <property type="entry name" value="PRK11784.1-2"/>
    <property type="match status" value="1"/>
</dbReference>
<proteinExistence type="predicted"/>
<dbReference type="HOGENOM" id="CLU_043456_0_0_9"/>
<dbReference type="SUPFAM" id="SSF52821">
    <property type="entry name" value="Rhodanese/Cell cycle control phosphatase"/>
    <property type="match status" value="1"/>
</dbReference>
<keyword evidence="1" id="KW-0711">Selenium</keyword>
<sequence length="356" mass="41203">MFGLISYEEIYGHEDEYIFIDVRSQKEAFEEPMIGSVNIPVLLNEERDVVGTLYVRESAEAAKEQGIEFISRRLPEIFKQVQELYRNKHGKKLVIFCARGGMRSGSLHSLLNSLGINCYKLEGGYKAYRSFIINKIEEFSKEIDFIVLYGNTGVGKTEMLYKLEEKGYDVLDLEGCANHRGSILGGVGLGDCNTQKRFDALVYDKLRHRNSNIVFIEGESKRIGRILIPDPLFEKMYEGAKLKISADPEIRAERLVKEYTAFENVNEQLDEALGVLKKHISQERVEQYKDLVAKGDYKKVALELMEKYYDPRYGTSAKKKTFRNELEINDIENELFKLEEIYKEISEELREDVYEQ</sequence>
<feature type="domain" description="Rhodanese" evidence="2">
    <location>
        <begin position="13"/>
        <end position="137"/>
    </location>
</feature>
<keyword evidence="3" id="KW-0808">Transferase</keyword>
<dbReference type="NCBIfam" id="TIGR03167">
    <property type="entry name" value="tRNA_sel_U_synt"/>
    <property type="match status" value="1"/>
</dbReference>
<dbReference type="PaxDb" id="195103-CPF_2327"/>
<dbReference type="AlphaFoldDB" id="A0A0H2YSL8"/>
<accession>A0A0H2YSL8</accession>
<evidence type="ECO:0000313" key="4">
    <source>
        <dbReference type="Proteomes" id="UP000001823"/>
    </source>
</evidence>
<dbReference type="InterPro" id="IPR058840">
    <property type="entry name" value="AAA_SelU"/>
</dbReference>
<dbReference type="InterPro" id="IPR036873">
    <property type="entry name" value="Rhodanese-like_dom_sf"/>
</dbReference>
<dbReference type="KEGG" id="cpf:CPF_2327"/>
<protein>
    <submittedName>
        <fullName evidence="3">tRNA 2-selenouridine synthase</fullName>
        <ecNumber evidence="3">2.9.1.-</ecNumber>
    </submittedName>
</protein>
<dbReference type="InterPro" id="IPR017582">
    <property type="entry name" value="SelU"/>
</dbReference>
<dbReference type="Gene3D" id="3.40.250.10">
    <property type="entry name" value="Rhodanese-like domain"/>
    <property type="match status" value="1"/>
</dbReference>
<dbReference type="EMBL" id="CP000246">
    <property type="protein sequence ID" value="ABG83470.1"/>
    <property type="molecule type" value="Genomic_DNA"/>
</dbReference>
<dbReference type="GeneID" id="93001392"/>
<dbReference type="SMART" id="SM00450">
    <property type="entry name" value="RHOD"/>
    <property type="match status" value="1"/>
</dbReference>
<dbReference type="InterPro" id="IPR001763">
    <property type="entry name" value="Rhodanese-like_dom"/>
</dbReference>
<dbReference type="EC" id="2.9.1.-" evidence="3"/>
<dbReference type="PANTHER" id="PTHR30401">
    <property type="entry name" value="TRNA 2-SELENOURIDINE SYNTHASE"/>
    <property type="match status" value="1"/>
</dbReference>
<dbReference type="InterPro" id="IPR027417">
    <property type="entry name" value="P-loop_NTPase"/>
</dbReference>